<dbReference type="InterPro" id="IPR019776">
    <property type="entry name" value="Flagellar_basal_body_rod_CS"/>
</dbReference>
<sequence>MRISSGFDVSASALTAQRLRMDVISSNIANADTTRAQVVDGQAQAYRRKVTVLSENNQTPFSQTLNAAMKGKSSASGVKVTGIQEDQEPFKLVYNPTHPDANGDGYVQMPNVDIAKEMVDMISATRSYEANVTALNATKSMLMKAMQIGK</sequence>
<evidence type="ECO:0000256" key="1">
    <source>
        <dbReference type="ARBA" id="ARBA00004117"/>
    </source>
</evidence>
<evidence type="ECO:0000313" key="10">
    <source>
        <dbReference type="Proteomes" id="UP000316968"/>
    </source>
</evidence>
<evidence type="ECO:0000256" key="3">
    <source>
        <dbReference type="ARBA" id="ARBA00017941"/>
    </source>
</evidence>
<keyword evidence="9" id="KW-0969">Cilium</keyword>
<evidence type="ECO:0000259" key="8">
    <source>
        <dbReference type="Pfam" id="PF06429"/>
    </source>
</evidence>
<proteinExistence type="inferred from homology"/>
<dbReference type="PANTHER" id="PTHR30435:SF2">
    <property type="entry name" value="FLAGELLAR BASAL-BODY ROD PROTEIN FLGC"/>
    <property type="match status" value="1"/>
</dbReference>
<evidence type="ECO:0000259" key="7">
    <source>
        <dbReference type="Pfam" id="PF00460"/>
    </source>
</evidence>
<dbReference type="InterPro" id="IPR001444">
    <property type="entry name" value="Flag_bb_rod_N"/>
</dbReference>
<dbReference type="AlphaFoldDB" id="A0A4Y6V2Y6"/>
<evidence type="ECO:0000256" key="4">
    <source>
        <dbReference type="ARBA" id="ARBA00023143"/>
    </source>
</evidence>
<comment type="subcellular location">
    <subcellularLocation>
        <location evidence="1 6">Bacterial flagellum basal body</location>
    </subcellularLocation>
</comment>
<keyword evidence="4 6" id="KW-0975">Bacterial flagellum</keyword>
<reference evidence="9 10" key="1">
    <citation type="submission" date="2019-06" db="EMBL/GenBank/DDBJ databases">
        <title>Saccharibacillus brassicae sp. nov., an endophytic bacterium isolated from Chinese cabbage seeds (Brassica pekinensis).</title>
        <authorList>
            <person name="Jiang L."/>
            <person name="Lee J."/>
            <person name="Kim S.W."/>
        </authorList>
    </citation>
    <scope>NUCLEOTIDE SEQUENCE [LARGE SCALE GENOMIC DNA]</scope>
    <source>
        <strain evidence="10">KCTC 43072 / ATSA2</strain>
    </source>
</reference>
<dbReference type="PROSITE" id="PS00588">
    <property type="entry name" value="FLAGELLA_BB_ROD"/>
    <property type="match status" value="1"/>
</dbReference>
<keyword evidence="10" id="KW-1185">Reference proteome</keyword>
<keyword evidence="9" id="KW-0966">Cell projection</keyword>
<comment type="similarity">
    <text evidence="2">Belongs to the flagella basal body rod proteins family.</text>
</comment>
<comment type="subunit">
    <text evidence="5 6">The basal body constitutes a major portion of the flagellar organelle and consists of four rings (L,P,S, and M) mounted on a central rod. The rod consists of about 26 subunits of FlgG in the distal portion, and FlgB, FlgC and FlgF are thought to build up the proximal portion of the rod with about 6 subunits each.</text>
</comment>
<evidence type="ECO:0000256" key="5">
    <source>
        <dbReference type="ARBA" id="ARBA00025933"/>
    </source>
</evidence>
<protein>
    <recommendedName>
        <fullName evidence="3 6">Flagellar basal-body rod protein FlgC</fullName>
    </recommendedName>
</protein>
<dbReference type="Proteomes" id="UP000316968">
    <property type="component" value="Chromosome"/>
</dbReference>
<dbReference type="KEGG" id="saca:FFV09_19535"/>
<dbReference type="GO" id="GO:0071978">
    <property type="term" value="P:bacterial-type flagellum-dependent swarming motility"/>
    <property type="evidence" value="ECO:0007669"/>
    <property type="project" value="TreeGrafter"/>
</dbReference>
<evidence type="ECO:0000256" key="6">
    <source>
        <dbReference type="RuleBase" id="RU362062"/>
    </source>
</evidence>
<evidence type="ECO:0000313" key="9">
    <source>
        <dbReference type="EMBL" id="QDH22847.1"/>
    </source>
</evidence>
<dbReference type="RefSeq" id="WP_141449385.1">
    <property type="nucleotide sequence ID" value="NZ_CBCSAZ010000003.1"/>
</dbReference>
<dbReference type="NCBIfam" id="TIGR01395">
    <property type="entry name" value="FlgC"/>
    <property type="match status" value="1"/>
</dbReference>
<gene>
    <name evidence="9" type="primary">flgC</name>
    <name evidence="9" type="ORF">FFV09_19535</name>
</gene>
<accession>A0A4Y6V2Y6</accession>
<evidence type="ECO:0000256" key="2">
    <source>
        <dbReference type="ARBA" id="ARBA00009677"/>
    </source>
</evidence>
<dbReference type="InterPro" id="IPR006299">
    <property type="entry name" value="FlgC"/>
</dbReference>
<dbReference type="OrthoDB" id="9794148at2"/>
<feature type="domain" description="Flagellar basal-body/hook protein C-terminal" evidence="8">
    <location>
        <begin position="105"/>
        <end position="148"/>
    </location>
</feature>
<organism evidence="9 10">
    <name type="scientific">Saccharibacillus brassicae</name>
    <dbReference type="NCBI Taxonomy" id="2583377"/>
    <lineage>
        <taxon>Bacteria</taxon>
        <taxon>Bacillati</taxon>
        <taxon>Bacillota</taxon>
        <taxon>Bacilli</taxon>
        <taxon>Bacillales</taxon>
        <taxon>Paenibacillaceae</taxon>
        <taxon>Saccharibacillus</taxon>
    </lineage>
</organism>
<dbReference type="GO" id="GO:0030694">
    <property type="term" value="C:bacterial-type flagellum basal body, rod"/>
    <property type="evidence" value="ECO:0007669"/>
    <property type="project" value="UniProtKB-UniRule"/>
</dbReference>
<dbReference type="InterPro" id="IPR010930">
    <property type="entry name" value="Flg_bb/hook_C_dom"/>
</dbReference>
<dbReference type="PANTHER" id="PTHR30435">
    <property type="entry name" value="FLAGELLAR PROTEIN"/>
    <property type="match status" value="1"/>
</dbReference>
<dbReference type="EMBL" id="CP041217">
    <property type="protein sequence ID" value="QDH22847.1"/>
    <property type="molecule type" value="Genomic_DNA"/>
</dbReference>
<name>A0A4Y6V2Y6_SACBS</name>
<keyword evidence="9" id="KW-0282">Flagellum</keyword>
<dbReference type="Pfam" id="PF06429">
    <property type="entry name" value="Flg_bbr_C"/>
    <property type="match status" value="1"/>
</dbReference>
<dbReference type="Pfam" id="PF00460">
    <property type="entry name" value="Flg_bb_rod"/>
    <property type="match status" value="1"/>
</dbReference>
<feature type="domain" description="Flagellar basal body rod protein N-terminal" evidence="7">
    <location>
        <begin position="8"/>
        <end position="37"/>
    </location>
</feature>